<feature type="coiled-coil region" evidence="1">
    <location>
        <begin position="163"/>
        <end position="197"/>
    </location>
</feature>
<evidence type="ECO:0000313" key="3">
    <source>
        <dbReference type="EMBL" id="KAG7367585.1"/>
    </source>
</evidence>
<sequence>MELPSDKRSDSGVSSRLAEAAPLLPDATTFTTRRQFRRRIIDLFQRNQDLETHLQITRRTCQQYEEKSAIQETRIRELESVIGRLPLTNEEDTDDVKSDKPAIYCNQLLVEKSNQIAQLTFKLDDLMLQLHRTNQQGNKDAQQILDSSNVKLQSSSQPVSCSSDSSSEHVRALEAELEEQRRKCEALERSMATLKHKTAEREVRNAKNLRFMKEQLDLVLCDRNRRIEAQRTLEEQVTKLDDENQSKDTEIVKLKAQLQQLLLSKKTASLFRGDGDIKKNSTSYNNEDGSWDEQDGSIPPILVAASRDDDTSSETDSQYDLSEEI</sequence>
<dbReference type="Proteomes" id="UP000693970">
    <property type="component" value="Unassembled WGS sequence"/>
</dbReference>
<keyword evidence="1" id="KW-0175">Coiled coil</keyword>
<protein>
    <submittedName>
        <fullName evidence="3">Uncharacterized protein</fullName>
    </submittedName>
</protein>
<keyword evidence="4" id="KW-1185">Reference proteome</keyword>
<proteinExistence type="predicted"/>
<dbReference type="AlphaFoldDB" id="A0A9K3Q215"/>
<feature type="coiled-coil region" evidence="1">
    <location>
        <begin position="47"/>
        <end position="81"/>
    </location>
</feature>
<accession>A0A9K3Q215</accession>
<evidence type="ECO:0000256" key="1">
    <source>
        <dbReference type="SAM" id="Coils"/>
    </source>
</evidence>
<evidence type="ECO:0000313" key="4">
    <source>
        <dbReference type="Proteomes" id="UP000693970"/>
    </source>
</evidence>
<organism evidence="3 4">
    <name type="scientific">Nitzschia inconspicua</name>
    <dbReference type="NCBI Taxonomy" id="303405"/>
    <lineage>
        <taxon>Eukaryota</taxon>
        <taxon>Sar</taxon>
        <taxon>Stramenopiles</taxon>
        <taxon>Ochrophyta</taxon>
        <taxon>Bacillariophyta</taxon>
        <taxon>Bacillariophyceae</taxon>
        <taxon>Bacillariophycidae</taxon>
        <taxon>Bacillariales</taxon>
        <taxon>Bacillariaceae</taxon>
        <taxon>Nitzschia</taxon>
    </lineage>
</organism>
<reference evidence="3" key="1">
    <citation type="journal article" date="2021" name="Sci. Rep.">
        <title>Diploid genomic architecture of Nitzschia inconspicua, an elite biomass production diatom.</title>
        <authorList>
            <person name="Oliver A."/>
            <person name="Podell S."/>
            <person name="Pinowska A."/>
            <person name="Traller J.C."/>
            <person name="Smith S.R."/>
            <person name="McClure R."/>
            <person name="Beliaev A."/>
            <person name="Bohutskyi P."/>
            <person name="Hill E.A."/>
            <person name="Rabines A."/>
            <person name="Zheng H."/>
            <person name="Allen L.Z."/>
            <person name="Kuo A."/>
            <person name="Grigoriev I.V."/>
            <person name="Allen A.E."/>
            <person name="Hazlebeck D."/>
            <person name="Allen E.E."/>
        </authorList>
    </citation>
    <scope>NUCLEOTIDE SEQUENCE</scope>
    <source>
        <strain evidence="3">Hildebrandi</strain>
    </source>
</reference>
<feature type="region of interest" description="Disordered" evidence="2">
    <location>
        <begin position="274"/>
        <end position="325"/>
    </location>
</feature>
<evidence type="ECO:0000256" key="2">
    <source>
        <dbReference type="SAM" id="MobiDB-lite"/>
    </source>
</evidence>
<gene>
    <name evidence="3" type="ORF">IV203_030256</name>
</gene>
<name>A0A9K3Q215_9STRA</name>
<dbReference type="EMBL" id="JAGRRH010000007">
    <property type="protein sequence ID" value="KAG7367585.1"/>
    <property type="molecule type" value="Genomic_DNA"/>
</dbReference>
<comment type="caution">
    <text evidence="3">The sequence shown here is derived from an EMBL/GenBank/DDBJ whole genome shotgun (WGS) entry which is preliminary data.</text>
</comment>
<reference evidence="3" key="2">
    <citation type="submission" date="2021-04" db="EMBL/GenBank/DDBJ databases">
        <authorList>
            <person name="Podell S."/>
        </authorList>
    </citation>
    <scope>NUCLEOTIDE SEQUENCE</scope>
    <source>
        <strain evidence="3">Hildebrandi</strain>
    </source>
</reference>